<evidence type="ECO:0000313" key="3">
    <source>
        <dbReference type="EMBL" id="RAV18960.1"/>
    </source>
</evidence>
<dbReference type="InterPro" id="IPR036291">
    <property type="entry name" value="NAD(P)-bd_dom_sf"/>
</dbReference>
<dbReference type="PROSITE" id="PS51257">
    <property type="entry name" value="PROKAR_LIPOPROTEIN"/>
    <property type="match status" value="1"/>
</dbReference>
<evidence type="ECO:0000259" key="2">
    <source>
        <dbReference type="Pfam" id="PF22725"/>
    </source>
</evidence>
<dbReference type="RefSeq" id="WP_113033167.1">
    <property type="nucleotide sequence ID" value="NZ_QMFB01000014.1"/>
</dbReference>
<reference evidence="3 4" key="1">
    <citation type="journal article" date="2009" name="Int. J. Syst. Evol. Microbiol.">
        <title>Paenibacillus contaminans sp. nov., isolated from a contaminated laboratory plate.</title>
        <authorList>
            <person name="Chou J.H."/>
            <person name="Lee J.H."/>
            <person name="Lin M.C."/>
            <person name="Chang P.S."/>
            <person name="Arun A.B."/>
            <person name="Young C.C."/>
            <person name="Chen W.M."/>
        </authorList>
    </citation>
    <scope>NUCLEOTIDE SEQUENCE [LARGE SCALE GENOMIC DNA]</scope>
    <source>
        <strain evidence="3 4">CKOBP-6</strain>
    </source>
</reference>
<keyword evidence="4" id="KW-1185">Reference proteome</keyword>
<gene>
    <name evidence="3" type="ORF">DQG23_22675</name>
</gene>
<dbReference type="Gene3D" id="3.40.50.720">
    <property type="entry name" value="NAD(P)-binding Rossmann-like Domain"/>
    <property type="match status" value="1"/>
</dbReference>
<dbReference type="SUPFAM" id="SSF51735">
    <property type="entry name" value="NAD(P)-binding Rossmann-fold domains"/>
    <property type="match status" value="1"/>
</dbReference>
<dbReference type="Gene3D" id="3.30.360.10">
    <property type="entry name" value="Dihydrodipicolinate Reductase, domain 2"/>
    <property type="match status" value="1"/>
</dbReference>
<dbReference type="PANTHER" id="PTHR43377:SF1">
    <property type="entry name" value="BILIVERDIN REDUCTASE A"/>
    <property type="match status" value="1"/>
</dbReference>
<sequence>MGKVKVGIIGLGSWGSCHLEAYATMPQVEVVALCDMNGERVRSLAERFGVPHAYTDSAEMLARDDIQLVNIATFENNHFEPAVRALDSGKHVLVEKPVSTKLSEAEGMKEAAERNGKFIFPGHLLRFEPRYAEIYQAIQSERIGTPHSMFFKRGRTKAMFTTYKRIHTVFELTVHDLDIAIWYAGSRVTKVKSYGKKVNDTTVPDILWTSLEFANGVIATLHSNWMTPDEAGIVMNDAVEIIGTYGTAQFENSGSNLQLWDATGRKSPDYFIHQAFQASSTGALRDQLSYICNCVASGNAPTYTSFADAVHGIEVAEAIVKSFESGQEILL</sequence>
<dbReference type="OrthoDB" id="9815825at2"/>
<evidence type="ECO:0000259" key="1">
    <source>
        <dbReference type="Pfam" id="PF01408"/>
    </source>
</evidence>
<organism evidence="3 4">
    <name type="scientific">Paenibacillus contaminans</name>
    <dbReference type="NCBI Taxonomy" id="450362"/>
    <lineage>
        <taxon>Bacteria</taxon>
        <taxon>Bacillati</taxon>
        <taxon>Bacillota</taxon>
        <taxon>Bacilli</taxon>
        <taxon>Bacillales</taxon>
        <taxon>Paenibacillaceae</taxon>
        <taxon>Paenibacillus</taxon>
    </lineage>
</organism>
<dbReference type="Pfam" id="PF22725">
    <property type="entry name" value="GFO_IDH_MocA_C3"/>
    <property type="match status" value="1"/>
</dbReference>
<dbReference type="AlphaFoldDB" id="A0A329MGN1"/>
<dbReference type="EMBL" id="QMFB01000014">
    <property type="protein sequence ID" value="RAV18960.1"/>
    <property type="molecule type" value="Genomic_DNA"/>
</dbReference>
<evidence type="ECO:0000313" key="4">
    <source>
        <dbReference type="Proteomes" id="UP000250369"/>
    </source>
</evidence>
<comment type="caution">
    <text evidence="3">The sequence shown here is derived from an EMBL/GenBank/DDBJ whole genome shotgun (WGS) entry which is preliminary data.</text>
</comment>
<dbReference type="PANTHER" id="PTHR43377">
    <property type="entry name" value="BILIVERDIN REDUCTASE A"/>
    <property type="match status" value="1"/>
</dbReference>
<evidence type="ECO:0008006" key="5">
    <source>
        <dbReference type="Google" id="ProtNLM"/>
    </source>
</evidence>
<dbReference type="Pfam" id="PF01408">
    <property type="entry name" value="GFO_IDH_MocA"/>
    <property type="match status" value="1"/>
</dbReference>
<dbReference type="InterPro" id="IPR051450">
    <property type="entry name" value="Gfo/Idh/MocA_Oxidoreductases"/>
</dbReference>
<proteinExistence type="predicted"/>
<protein>
    <recommendedName>
        <fullName evidence="5">Gfo/Idh/MocA family oxidoreductase</fullName>
    </recommendedName>
</protein>
<dbReference type="InterPro" id="IPR000683">
    <property type="entry name" value="Gfo/Idh/MocA-like_OxRdtase_N"/>
</dbReference>
<feature type="domain" description="GFO/IDH/MocA-like oxidoreductase" evidence="2">
    <location>
        <begin position="131"/>
        <end position="248"/>
    </location>
</feature>
<dbReference type="InterPro" id="IPR055170">
    <property type="entry name" value="GFO_IDH_MocA-like_dom"/>
</dbReference>
<feature type="domain" description="Gfo/Idh/MocA-like oxidoreductase N-terminal" evidence="1">
    <location>
        <begin position="4"/>
        <end position="123"/>
    </location>
</feature>
<dbReference type="Proteomes" id="UP000250369">
    <property type="component" value="Unassembled WGS sequence"/>
</dbReference>
<accession>A0A329MGN1</accession>
<dbReference type="GO" id="GO:0000166">
    <property type="term" value="F:nucleotide binding"/>
    <property type="evidence" value="ECO:0007669"/>
    <property type="project" value="InterPro"/>
</dbReference>
<dbReference type="SUPFAM" id="SSF55347">
    <property type="entry name" value="Glyceraldehyde-3-phosphate dehydrogenase-like, C-terminal domain"/>
    <property type="match status" value="1"/>
</dbReference>
<name>A0A329MGN1_9BACL</name>